<dbReference type="EMBL" id="BBQY01000001">
    <property type="protein sequence ID" value="GBH29939.1"/>
    <property type="molecule type" value="Genomic_DNA"/>
</dbReference>
<comment type="caution">
    <text evidence="1">The sequence shown here is derived from an EMBL/GenBank/DDBJ whole genome shotgun (WGS) entry which is preliminary data.</text>
</comment>
<reference evidence="1 2" key="1">
    <citation type="submission" date="2014-12" db="EMBL/GenBank/DDBJ databases">
        <title>Whole genome sequencing of Sphingobium xenophagum OW59.</title>
        <authorList>
            <person name="Ohta Y."/>
            <person name="Nishi S."/>
            <person name="Hatada Y."/>
        </authorList>
    </citation>
    <scope>NUCLEOTIDE SEQUENCE [LARGE SCALE GENOMIC DNA]</scope>
    <source>
        <strain evidence="1 2">OW59</strain>
    </source>
</reference>
<proteinExistence type="predicted"/>
<protein>
    <submittedName>
        <fullName evidence="1">Uncharacterized protein</fullName>
    </submittedName>
</protein>
<dbReference type="InterPro" id="IPR054234">
    <property type="entry name" value="DUF6961"/>
</dbReference>
<accession>A0A401IZX1</accession>
<dbReference type="Pfam" id="PF22284">
    <property type="entry name" value="DUF6961"/>
    <property type="match status" value="1"/>
</dbReference>
<sequence>MTLTQVQIAWGAASMLIRRHGNQAEAHAESRISELTAIGDDEGIRMWKKIACCINQLRDTGTSH</sequence>
<organism evidence="1 2">
    <name type="scientific">Sphingobium xenophagum</name>
    <dbReference type="NCBI Taxonomy" id="121428"/>
    <lineage>
        <taxon>Bacteria</taxon>
        <taxon>Pseudomonadati</taxon>
        <taxon>Pseudomonadota</taxon>
        <taxon>Alphaproteobacteria</taxon>
        <taxon>Sphingomonadales</taxon>
        <taxon>Sphingomonadaceae</taxon>
        <taxon>Sphingobium</taxon>
    </lineage>
</organism>
<name>A0A401IZX1_SPHXE</name>
<dbReference type="Proteomes" id="UP000290975">
    <property type="component" value="Unassembled WGS sequence"/>
</dbReference>
<keyword evidence="2" id="KW-1185">Reference proteome</keyword>
<gene>
    <name evidence="1" type="ORF">MBESOW_P1193</name>
</gene>
<dbReference type="AlphaFoldDB" id="A0A401IZX1"/>
<evidence type="ECO:0000313" key="2">
    <source>
        <dbReference type="Proteomes" id="UP000290975"/>
    </source>
</evidence>
<dbReference type="RefSeq" id="WP_262503548.1">
    <property type="nucleotide sequence ID" value="NZ_BBQY01000001.1"/>
</dbReference>
<evidence type="ECO:0000313" key="1">
    <source>
        <dbReference type="EMBL" id="GBH29939.1"/>
    </source>
</evidence>